<feature type="domain" description="Lsr2 dimerization" evidence="2">
    <location>
        <begin position="29"/>
        <end position="83"/>
    </location>
</feature>
<dbReference type="InterPro" id="IPR042261">
    <property type="entry name" value="Lsr2-like_dimerization"/>
</dbReference>
<feature type="compositionally biased region" description="Polar residues" evidence="1">
    <location>
        <begin position="125"/>
        <end position="148"/>
    </location>
</feature>
<keyword evidence="4" id="KW-1185">Reference proteome</keyword>
<evidence type="ECO:0000313" key="3">
    <source>
        <dbReference type="EMBL" id="QVI62849.1"/>
    </source>
</evidence>
<dbReference type="Pfam" id="PF11774">
    <property type="entry name" value="Lsr2"/>
    <property type="match status" value="1"/>
</dbReference>
<protein>
    <submittedName>
        <fullName evidence="3">Lsr2 family protein</fullName>
    </submittedName>
</protein>
<organism evidence="3 4">
    <name type="scientific">Cellulomonas wangleii</name>
    <dbReference type="NCBI Taxonomy" id="2816956"/>
    <lineage>
        <taxon>Bacteria</taxon>
        <taxon>Bacillati</taxon>
        <taxon>Actinomycetota</taxon>
        <taxon>Actinomycetes</taxon>
        <taxon>Micrococcales</taxon>
        <taxon>Cellulomonadaceae</taxon>
        <taxon>Cellulomonas</taxon>
    </lineage>
</organism>
<feature type="region of interest" description="Disordered" evidence="1">
    <location>
        <begin position="73"/>
        <end position="162"/>
    </location>
</feature>
<reference evidence="3 4" key="1">
    <citation type="submission" date="2021-05" db="EMBL/GenBank/DDBJ databases">
        <title>Novel species in genus Cellulomonas.</title>
        <authorList>
            <person name="Zhang G."/>
        </authorList>
    </citation>
    <scope>NUCLEOTIDE SEQUENCE [LARGE SCALE GENOMIC DNA]</scope>
    <source>
        <strain evidence="4">zg-ZUI222</strain>
    </source>
</reference>
<dbReference type="Proteomes" id="UP000677804">
    <property type="component" value="Chromosome"/>
</dbReference>
<evidence type="ECO:0000256" key="1">
    <source>
        <dbReference type="SAM" id="MobiDB-lite"/>
    </source>
</evidence>
<feature type="compositionally biased region" description="Basic and acidic residues" evidence="1">
    <location>
        <begin position="73"/>
        <end position="86"/>
    </location>
</feature>
<accession>A0ABX8D5W7</accession>
<evidence type="ECO:0000259" key="2">
    <source>
        <dbReference type="Pfam" id="PF11774"/>
    </source>
</evidence>
<sequence length="162" mass="17304">MNIAPIRTSELGQAAAAKPTPPPGGHRTATRVTTTFHCDICRAEATDTRRFTVDGRGREVDVYAEHTAAFEESLKPYTDAGRRDTGKSGQRRRAGSVAPKSSDPKATRAWAASQGIVLNARGASPPTSRSGPRPLTSNQVSVESTGRIQGSRRFTRVELSGT</sequence>
<evidence type="ECO:0000313" key="4">
    <source>
        <dbReference type="Proteomes" id="UP000677804"/>
    </source>
</evidence>
<dbReference type="EMBL" id="CP074405">
    <property type="protein sequence ID" value="QVI62849.1"/>
    <property type="molecule type" value="Genomic_DNA"/>
</dbReference>
<proteinExistence type="predicted"/>
<dbReference type="Gene3D" id="3.30.60.230">
    <property type="entry name" value="Lsr2, dimerization domain"/>
    <property type="match status" value="1"/>
</dbReference>
<name>A0ABX8D5W7_9CELL</name>
<dbReference type="InterPro" id="IPR024412">
    <property type="entry name" value="Lsr2_dim_dom"/>
</dbReference>
<gene>
    <name evidence="3" type="ORF">KG103_02605</name>
</gene>
<feature type="region of interest" description="Disordered" evidence="1">
    <location>
        <begin position="1"/>
        <end position="30"/>
    </location>
</feature>